<dbReference type="STRING" id="1202724.AM493_01805"/>
<reference evidence="1 2" key="1">
    <citation type="submission" date="2015-08" db="EMBL/GenBank/DDBJ databases">
        <title>Whole genome sequence of Flavobacterium akiainvivens IK-1T, from decaying Wikstroemia oahuensis, an endemic Hawaiian shrub.</title>
        <authorList>
            <person name="Wan X."/>
            <person name="Hou S."/>
            <person name="Saito J."/>
            <person name="Donachie S."/>
        </authorList>
    </citation>
    <scope>NUCLEOTIDE SEQUENCE [LARGE SCALE GENOMIC DNA]</scope>
    <source>
        <strain evidence="1 2">IK-1</strain>
    </source>
</reference>
<evidence type="ECO:0000313" key="1">
    <source>
        <dbReference type="EMBL" id="KOS04909.1"/>
    </source>
</evidence>
<dbReference type="Gene3D" id="3.10.180.10">
    <property type="entry name" value="2,3-Dihydroxybiphenyl 1,2-Dioxygenase, domain 1"/>
    <property type="match status" value="1"/>
</dbReference>
<proteinExistence type="predicted"/>
<dbReference type="SUPFAM" id="SSF54593">
    <property type="entry name" value="Glyoxalase/Bleomycin resistance protein/Dihydroxybiphenyl dioxygenase"/>
    <property type="match status" value="1"/>
</dbReference>
<evidence type="ECO:0000313" key="2">
    <source>
        <dbReference type="Proteomes" id="UP000037755"/>
    </source>
</evidence>
<protein>
    <submittedName>
        <fullName evidence="1">Glyoxalase</fullName>
    </submittedName>
</protein>
<accession>A0A0M9VH45</accession>
<dbReference type="InterPro" id="IPR029068">
    <property type="entry name" value="Glyas_Bleomycin-R_OHBP_Dase"/>
</dbReference>
<sequence length="124" mass="14519">MNHNAKSLRPFIGAKDFDLSRAFYRDLGFEEHTLGPEMSVFLSNGNPTFAFYLQRYYSEDWVNNTMVFMEVDNTERFYNELKALDLPGKYPGARVSPIRVQEWGCECFVHDPSGVLWHFGEFFN</sequence>
<gene>
    <name evidence="1" type="ORF">AM493_01805</name>
</gene>
<dbReference type="Proteomes" id="UP000037755">
    <property type="component" value="Unassembled WGS sequence"/>
</dbReference>
<organism evidence="1 2">
    <name type="scientific">Flavobacterium akiainvivens</name>
    <dbReference type="NCBI Taxonomy" id="1202724"/>
    <lineage>
        <taxon>Bacteria</taxon>
        <taxon>Pseudomonadati</taxon>
        <taxon>Bacteroidota</taxon>
        <taxon>Flavobacteriia</taxon>
        <taxon>Flavobacteriales</taxon>
        <taxon>Flavobacteriaceae</taxon>
        <taxon>Flavobacterium</taxon>
    </lineage>
</organism>
<dbReference type="PATRIC" id="fig|1202724.3.peg.366"/>
<name>A0A0M9VH45_9FLAO</name>
<comment type="caution">
    <text evidence="1">The sequence shown here is derived from an EMBL/GenBank/DDBJ whole genome shotgun (WGS) entry which is preliminary data.</text>
</comment>
<keyword evidence="2" id="KW-1185">Reference proteome</keyword>
<dbReference type="AlphaFoldDB" id="A0A0M9VH45"/>
<dbReference type="OrthoDB" id="674527at2"/>
<dbReference type="RefSeq" id="WP_054405961.1">
    <property type="nucleotide sequence ID" value="NZ_FOYA01000004.1"/>
</dbReference>
<dbReference type="EMBL" id="LIYD01000005">
    <property type="protein sequence ID" value="KOS04909.1"/>
    <property type="molecule type" value="Genomic_DNA"/>
</dbReference>